<name>E6QMP0_9ZZZZ</name>
<keyword evidence="1" id="KW-0004">4Fe-4S</keyword>
<evidence type="ECO:0000256" key="4">
    <source>
        <dbReference type="ARBA" id="ARBA00023014"/>
    </source>
</evidence>
<evidence type="ECO:0000256" key="3">
    <source>
        <dbReference type="ARBA" id="ARBA00023004"/>
    </source>
</evidence>
<dbReference type="InterPro" id="IPR006311">
    <property type="entry name" value="TAT_signal"/>
</dbReference>
<dbReference type="PANTHER" id="PTHR43177:SF3">
    <property type="entry name" value="PROTEIN NRFC HOMOLOG"/>
    <property type="match status" value="1"/>
</dbReference>
<evidence type="ECO:0000313" key="6">
    <source>
        <dbReference type="EMBL" id="CBI08511.1"/>
    </source>
</evidence>
<keyword evidence="3" id="KW-0408">Iron</keyword>
<dbReference type="PROSITE" id="PS00198">
    <property type="entry name" value="4FE4S_FER_1"/>
    <property type="match status" value="1"/>
</dbReference>
<dbReference type="InterPro" id="IPR050954">
    <property type="entry name" value="ET_IronSulfur_Cluster-Binding"/>
</dbReference>
<keyword evidence="2" id="KW-0479">Metal-binding</keyword>
<sequence>MSDTQSETRRKFLQKVSSTIFAGVALSGAEVKADPIHGETSEAAPRAPFTIAAQAGEDILIQMQRDLQKAMQKPMRERKWGMVIDTRKCVGCSSCTVGCVMENKLPPGVVYRPVIDMEVGEYPNVTRKFLPRPCMQCENPPCVPVCPVKATWKREDGIVVINYDICIGCRYCITACPYQARTFDFGERWSDPAAKGPDGALALKTGREFEHEPNFEYGKTWDRKDSLFNIFPNSPIGNARKCHFCAHRLDVGMLPMCVTTCIGRATFFGDLNDPRSLVSELIVRNNATRLKQELGTEPKVYYLV</sequence>
<dbReference type="GO" id="GO:0046872">
    <property type="term" value="F:metal ion binding"/>
    <property type="evidence" value="ECO:0007669"/>
    <property type="project" value="UniProtKB-KW"/>
</dbReference>
<evidence type="ECO:0000256" key="2">
    <source>
        <dbReference type="ARBA" id="ARBA00022723"/>
    </source>
</evidence>
<feature type="domain" description="4Fe-4S ferredoxin-type" evidence="5">
    <location>
        <begin position="157"/>
        <end position="186"/>
    </location>
</feature>
<dbReference type="InterPro" id="IPR017896">
    <property type="entry name" value="4Fe4S_Fe-S-bd"/>
</dbReference>
<dbReference type="Gene3D" id="3.30.70.20">
    <property type="match status" value="2"/>
</dbReference>
<dbReference type="CDD" id="cd10551">
    <property type="entry name" value="PsrB"/>
    <property type="match status" value="1"/>
</dbReference>
<dbReference type="SUPFAM" id="SSF54862">
    <property type="entry name" value="4Fe-4S ferredoxins"/>
    <property type="match status" value="1"/>
</dbReference>
<dbReference type="AlphaFoldDB" id="E6QMP0"/>
<dbReference type="InterPro" id="IPR017900">
    <property type="entry name" value="4Fe4S_Fe_S_CS"/>
</dbReference>
<dbReference type="PANTHER" id="PTHR43177">
    <property type="entry name" value="PROTEIN NRFC"/>
    <property type="match status" value="1"/>
</dbReference>
<comment type="caution">
    <text evidence="6">The sequence shown here is derived from an EMBL/GenBank/DDBJ whole genome shotgun (WGS) entry which is preliminary data.</text>
</comment>
<dbReference type="PROSITE" id="PS51318">
    <property type="entry name" value="TAT"/>
    <property type="match status" value="1"/>
</dbReference>
<reference evidence="6" key="1">
    <citation type="submission" date="2009-10" db="EMBL/GenBank/DDBJ databases">
        <title>Diversity of trophic interactions inside an arsenic-rich microbial ecosystem.</title>
        <authorList>
            <person name="Bertin P.N."/>
            <person name="Heinrich-Salmeron A."/>
            <person name="Pelletier E."/>
            <person name="Goulhen-Chollet F."/>
            <person name="Arsene-Ploetze F."/>
            <person name="Gallien S."/>
            <person name="Calteau A."/>
            <person name="Vallenet D."/>
            <person name="Casiot C."/>
            <person name="Chane-Woon-Ming B."/>
            <person name="Giloteaux L."/>
            <person name="Barakat M."/>
            <person name="Bonnefoy V."/>
            <person name="Bruneel O."/>
            <person name="Chandler M."/>
            <person name="Cleiss J."/>
            <person name="Duran R."/>
            <person name="Elbaz-Poulichet F."/>
            <person name="Fonknechten N."/>
            <person name="Lauga B."/>
            <person name="Mornico D."/>
            <person name="Ortet P."/>
            <person name="Schaeffer C."/>
            <person name="Siguier P."/>
            <person name="Alexander Thil Smith A."/>
            <person name="Van Dorsselaer A."/>
            <person name="Weissenbach J."/>
            <person name="Medigue C."/>
            <person name="Le Paslier D."/>
        </authorList>
    </citation>
    <scope>NUCLEOTIDE SEQUENCE</scope>
</reference>
<dbReference type="PROSITE" id="PS51379">
    <property type="entry name" value="4FE4S_FER_2"/>
    <property type="match status" value="2"/>
</dbReference>
<feature type="domain" description="4Fe-4S ferredoxin-type" evidence="5">
    <location>
        <begin position="80"/>
        <end position="99"/>
    </location>
</feature>
<evidence type="ECO:0000256" key="1">
    <source>
        <dbReference type="ARBA" id="ARBA00022485"/>
    </source>
</evidence>
<dbReference type="EMBL" id="CABQ01000231">
    <property type="protein sequence ID" value="CBI08511.1"/>
    <property type="molecule type" value="Genomic_DNA"/>
</dbReference>
<proteinExistence type="predicted"/>
<dbReference type="Pfam" id="PF13247">
    <property type="entry name" value="Fer4_11"/>
    <property type="match status" value="2"/>
</dbReference>
<evidence type="ECO:0000259" key="5">
    <source>
        <dbReference type="PROSITE" id="PS51379"/>
    </source>
</evidence>
<gene>
    <name evidence="6" type="ORF">CARN6_1985</name>
</gene>
<organism evidence="6">
    <name type="scientific">mine drainage metagenome</name>
    <dbReference type="NCBI Taxonomy" id="410659"/>
    <lineage>
        <taxon>unclassified sequences</taxon>
        <taxon>metagenomes</taxon>
        <taxon>ecological metagenomes</taxon>
    </lineage>
</organism>
<protein>
    <submittedName>
        <fullName evidence="6">4Fe-4S ferredoxin</fullName>
    </submittedName>
</protein>
<keyword evidence="4" id="KW-0411">Iron-sulfur</keyword>
<dbReference type="GO" id="GO:0051539">
    <property type="term" value="F:4 iron, 4 sulfur cluster binding"/>
    <property type="evidence" value="ECO:0007669"/>
    <property type="project" value="UniProtKB-KW"/>
</dbReference>
<accession>E6QMP0</accession>